<evidence type="ECO:0000256" key="1">
    <source>
        <dbReference type="ARBA" id="ARBA00004123"/>
    </source>
</evidence>
<keyword evidence="3" id="KW-0805">Transcription regulation</keyword>
<comment type="subcellular location">
    <subcellularLocation>
        <location evidence="1">Nucleus</location>
    </subcellularLocation>
</comment>
<dbReference type="SMART" id="SM01401">
    <property type="entry name" value="Sds3"/>
    <property type="match status" value="1"/>
</dbReference>
<keyword evidence="4" id="KW-0804">Transcription</keyword>
<evidence type="ECO:0000256" key="3">
    <source>
        <dbReference type="ARBA" id="ARBA00023015"/>
    </source>
</evidence>
<evidence type="ECO:0000256" key="2">
    <source>
        <dbReference type="ARBA" id="ARBA00022491"/>
    </source>
</evidence>
<keyword evidence="5" id="KW-0539">Nucleus</keyword>
<dbReference type="AlphaFoldDB" id="A0A0D0DQD2"/>
<evidence type="ECO:0000313" key="8">
    <source>
        <dbReference type="Proteomes" id="UP000054538"/>
    </source>
</evidence>
<dbReference type="Proteomes" id="UP000054538">
    <property type="component" value="Unassembled WGS sequence"/>
</dbReference>
<accession>A0A0D0DQD2</accession>
<keyword evidence="2" id="KW-0678">Repressor</keyword>
<sequence>MPPQPGMFALPYASTHKARPDVIQPDNMSMTISYQHQPHIQAQAQLQGSNPHIHHAHNGLVAGPSTRIHDDPKRDKKRKDISGKVGKEMSDRRDEGRHFAENISALHSSAIQLASRPETHPLYNVRMYPLSLERSAILAQVAYEEKHNLAAIETAYKEERERVEDEWRRGRVRVRERLLEGIEERRRRAREEKEGEGALNGTFIHHPPDLRSAKDDTQFPQTFPSTLRRAPISRANYATKSVLVLLHLRHRLAQVGLPLPTEARPLSPPGLSPTPTRFQSTRYHLRSHSH</sequence>
<reference evidence="8" key="2">
    <citation type="submission" date="2015-01" db="EMBL/GenBank/DDBJ databases">
        <title>Evolutionary Origins and Diversification of the Mycorrhizal Mutualists.</title>
        <authorList>
            <consortium name="DOE Joint Genome Institute"/>
            <consortium name="Mycorrhizal Genomics Consortium"/>
            <person name="Kohler A."/>
            <person name="Kuo A."/>
            <person name="Nagy L.G."/>
            <person name="Floudas D."/>
            <person name="Copeland A."/>
            <person name="Barry K.W."/>
            <person name="Cichocki N."/>
            <person name="Veneault-Fourrey C."/>
            <person name="LaButti K."/>
            <person name="Lindquist E.A."/>
            <person name="Lipzen A."/>
            <person name="Lundell T."/>
            <person name="Morin E."/>
            <person name="Murat C."/>
            <person name="Riley R."/>
            <person name="Ohm R."/>
            <person name="Sun H."/>
            <person name="Tunlid A."/>
            <person name="Henrissat B."/>
            <person name="Grigoriev I.V."/>
            <person name="Hibbett D.S."/>
            <person name="Martin F."/>
        </authorList>
    </citation>
    <scope>NUCLEOTIDE SEQUENCE [LARGE SCALE GENOMIC DNA]</scope>
    <source>
        <strain evidence="8">Ve08.2h10</strain>
    </source>
</reference>
<dbReference type="HOGENOM" id="CLU_960100_0_0_1"/>
<feature type="region of interest" description="Disordered" evidence="6">
    <location>
        <begin position="54"/>
        <end position="95"/>
    </location>
</feature>
<evidence type="ECO:0000256" key="4">
    <source>
        <dbReference type="ARBA" id="ARBA00023163"/>
    </source>
</evidence>
<keyword evidence="8" id="KW-1185">Reference proteome</keyword>
<reference evidence="7 8" key="1">
    <citation type="submission" date="2014-04" db="EMBL/GenBank/DDBJ databases">
        <authorList>
            <consortium name="DOE Joint Genome Institute"/>
            <person name="Kuo A."/>
            <person name="Kohler A."/>
            <person name="Jargeat P."/>
            <person name="Nagy L.G."/>
            <person name="Floudas D."/>
            <person name="Copeland A."/>
            <person name="Barry K.W."/>
            <person name="Cichocki N."/>
            <person name="Veneault-Fourrey C."/>
            <person name="LaButti K."/>
            <person name="Lindquist E.A."/>
            <person name="Lipzen A."/>
            <person name="Lundell T."/>
            <person name="Morin E."/>
            <person name="Murat C."/>
            <person name="Sun H."/>
            <person name="Tunlid A."/>
            <person name="Henrissat B."/>
            <person name="Grigoriev I.V."/>
            <person name="Hibbett D.S."/>
            <person name="Martin F."/>
            <person name="Nordberg H.P."/>
            <person name="Cantor M.N."/>
            <person name="Hua S.X."/>
        </authorList>
    </citation>
    <scope>NUCLEOTIDE SEQUENCE [LARGE SCALE GENOMIC DNA]</scope>
    <source>
        <strain evidence="7 8">Ve08.2h10</strain>
    </source>
</reference>
<dbReference type="InParanoid" id="A0A0D0DQD2"/>
<evidence type="ECO:0000313" key="7">
    <source>
        <dbReference type="EMBL" id="KIK81525.1"/>
    </source>
</evidence>
<gene>
    <name evidence="7" type="ORF">PAXRUDRAFT_832783</name>
</gene>
<proteinExistence type="predicted"/>
<feature type="region of interest" description="Disordered" evidence="6">
    <location>
        <begin position="263"/>
        <end position="290"/>
    </location>
</feature>
<feature type="compositionally biased region" description="Basic and acidic residues" evidence="6">
    <location>
        <begin position="206"/>
        <end position="216"/>
    </location>
</feature>
<dbReference type="InterPro" id="IPR013907">
    <property type="entry name" value="Sds3"/>
</dbReference>
<organism evidence="7 8">
    <name type="scientific">Paxillus rubicundulus Ve08.2h10</name>
    <dbReference type="NCBI Taxonomy" id="930991"/>
    <lineage>
        <taxon>Eukaryota</taxon>
        <taxon>Fungi</taxon>
        <taxon>Dikarya</taxon>
        <taxon>Basidiomycota</taxon>
        <taxon>Agaricomycotina</taxon>
        <taxon>Agaricomycetes</taxon>
        <taxon>Agaricomycetidae</taxon>
        <taxon>Boletales</taxon>
        <taxon>Paxilineae</taxon>
        <taxon>Paxillaceae</taxon>
        <taxon>Paxillus</taxon>
    </lineage>
</organism>
<protein>
    <submittedName>
        <fullName evidence="7">Uncharacterized protein</fullName>
    </submittedName>
</protein>
<feature type="compositionally biased region" description="Basic and acidic residues" evidence="6">
    <location>
        <begin position="67"/>
        <end position="95"/>
    </location>
</feature>
<evidence type="ECO:0000256" key="6">
    <source>
        <dbReference type="SAM" id="MobiDB-lite"/>
    </source>
</evidence>
<feature type="region of interest" description="Disordered" evidence="6">
    <location>
        <begin position="192"/>
        <end position="216"/>
    </location>
</feature>
<evidence type="ECO:0000256" key="5">
    <source>
        <dbReference type="ARBA" id="ARBA00023242"/>
    </source>
</evidence>
<dbReference type="GO" id="GO:0005654">
    <property type="term" value="C:nucleoplasm"/>
    <property type="evidence" value="ECO:0007669"/>
    <property type="project" value="UniProtKB-ARBA"/>
</dbReference>
<dbReference type="EMBL" id="KN825783">
    <property type="protein sequence ID" value="KIK81525.1"/>
    <property type="molecule type" value="Genomic_DNA"/>
</dbReference>
<name>A0A0D0DQD2_9AGAM</name>
<dbReference type="GO" id="GO:0010468">
    <property type="term" value="P:regulation of gene expression"/>
    <property type="evidence" value="ECO:0007669"/>
    <property type="project" value="UniProtKB-ARBA"/>
</dbReference>
<dbReference type="OrthoDB" id="70376at2759"/>